<feature type="compositionally biased region" description="Polar residues" evidence="1">
    <location>
        <begin position="46"/>
        <end position="56"/>
    </location>
</feature>
<dbReference type="EMBL" id="LDRK01000087">
    <property type="protein sequence ID" value="KTR83225.1"/>
    <property type="molecule type" value="Genomic_DNA"/>
</dbReference>
<dbReference type="Proteomes" id="UP000070810">
    <property type="component" value="Unassembled WGS sequence"/>
</dbReference>
<organism evidence="2 3">
    <name type="scientific">Leucobacter chromiiresistens</name>
    <dbReference type="NCBI Taxonomy" id="1079994"/>
    <lineage>
        <taxon>Bacteria</taxon>
        <taxon>Bacillati</taxon>
        <taxon>Actinomycetota</taxon>
        <taxon>Actinomycetes</taxon>
        <taxon>Micrococcales</taxon>
        <taxon>Microbacteriaceae</taxon>
        <taxon>Leucobacter</taxon>
    </lineage>
</organism>
<feature type="region of interest" description="Disordered" evidence="1">
    <location>
        <begin position="1"/>
        <end position="20"/>
    </location>
</feature>
<reference evidence="2 3" key="1">
    <citation type="journal article" date="2016" name="Front. Microbiol.">
        <title>Genomic Resource of Rice Seed Associated Bacteria.</title>
        <authorList>
            <person name="Midha S."/>
            <person name="Bansal K."/>
            <person name="Sharma S."/>
            <person name="Kumar N."/>
            <person name="Patil P.P."/>
            <person name="Chaudhry V."/>
            <person name="Patil P.B."/>
        </authorList>
    </citation>
    <scope>NUCLEOTIDE SEQUENCE [LARGE SCALE GENOMIC DNA]</scope>
    <source>
        <strain evidence="2 3">NS354</strain>
    </source>
</reference>
<evidence type="ECO:0000313" key="2">
    <source>
        <dbReference type="EMBL" id="KTR83225.1"/>
    </source>
</evidence>
<feature type="compositionally biased region" description="Basic residues" evidence="1">
    <location>
        <begin position="92"/>
        <end position="101"/>
    </location>
</feature>
<keyword evidence="3" id="KW-1185">Reference proteome</keyword>
<proteinExistence type="predicted"/>
<sequence>MRSQLSRSSGSTIASGATRVPSPCCFQVSAIGAPRGFRIATCRAATPSSAQPSSYLSARRAPGRHGRGDRIRRPRARRPRRPDQSPGELRVSRPRPLRRRPCGCDRPPSTACGCPRPAA</sequence>
<feature type="region of interest" description="Disordered" evidence="1">
    <location>
        <begin position="45"/>
        <end position="119"/>
    </location>
</feature>
<name>A0A147EFS6_9MICO</name>
<evidence type="ECO:0000313" key="3">
    <source>
        <dbReference type="Proteomes" id="UP000070810"/>
    </source>
</evidence>
<dbReference type="AlphaFoldDB" id="A0A147EFS6"/>
<accession>A0A147EFS6</accession>
<gene>
    <name evidence="2" type="ORF">NS354_10655</name>
</gene>
<comment type="caution">
    <text evidence="2">The sequence shown here is derived from an EMBL/GenBank/DDBJ whole genome shotgun (WGS) entry which is preliminary data.</text>
</comment>
<evidence type="ECO:0000256" key="1">
    <source>
        <dbReference type="SAM" id="MobiDB-lite"/>
    </source>
</evidence>
<protein>
    <submittedName>
        <fullName evidence="2">Uncharacterized protein</fullName>
    </submittedName>
</protein>
<feature type="compositionally biased region" description="Polar residues" evidence="1">
    <location>
        <begin position="1"/>
        <end position="15"/>
    </location>
</feature>